<feature type="domain" description="Immunity MXAN-0049 protein" evidence="1">
    <location>
        <begin position="48"/>
        <end position="187"/>
    </location>
</feature>
<accession>A0A0D0MYG3</accession>
<dbReference type="RefSeq" id="WP_042728502.1">
    <property type="nucleotide sequence ID" value="NZ_JXNZ01000021.1"/>
</dbReference>
<evidence type="ECO:0000313" key="3">
    <source>
        <dbReference type="Proteomes" id="UP000032101"/>
    </source>
</evidence>
<sequence>MKYYLLREDVQFPERWYLGDIKHCNNWLFIDPPSEYMEPCTYTLEVLEEGGSLDFSLAGYASVPVLSEKARDALLGFPDVDEPYMNVVLEPVSVAGEQAHGRYYVMIVETQLDCVDESRSAFKKYEVNDPVRPDRAGEYSVFLNLVIDPAKAQGKHIFRIKKHLGALIVSEDVKLRLERAGLRGMLLEGVNGEGEVIC</sequence>
<dbReference type="Pfam" id="PF07791">
    <property type="entry name" value="Imm11"/>
    <property type="match status" value="1"/>
</dbReference>
<comment type="caution">
    <text evidence="2">The sequence shown here is derived from an EMBL/GenBank/DDBJ whole genome shotgun (WGS) entry which is preliminary data.</text>
</comment>
<dbReference type="InterPro" id="IPR012433">
    <property type="entry name" value="Imm11"/>
</dbReference>
<dbReference type="PATRIC" id="fig|294.124.peg.786"/>
<reference evidence="2 3" key="1">
    <citation type="submission" date="2015-01" db="EMBL/GenBank/DDBJ databases">
        <title>Draft Genome Sequence of the Biocontrol and Plant Growth-Promoting Rhizobacteria (PGPR) Pseudomonas fluorescens UM270.</title>
        <authorList>
            <person name="Hernandez-Salmeron J.E."/>
            <person name="Santoyo G."/>
            <person name="Moreno-Hagelsieb G."/>
            <person name="Hernandez-Leon R."/>
        </authorList>
    </citation>
    <scope>NUCLEOTIDE SEQUENCE [LARGE SCALE GENOMIC DNA]</scope>
    <source>
        <strain evidence="2 3">UM270</strain>
    </source>
</reference>
<evidence type="ECO:0000313" key="2">
    <source>
        <dbReference type="EMBL" id="KIQ60730.1"/>
    </source>
</evidence>
<evidence type="ECO:0000259" key="1">
    <source>
        <dbReference type="Pfam" id="PF07791"/>
    </source>
</evidence>
<name>A0A0D0MYG3_PSEFL</name>
<dbReference type="AlphaFoldDB" id="A0A0D0MYG3"/>
<organism evidence="2 3">
    <name type="scientific">Pseudomonas fluorescens</name>
    <dbReference type="NCBI Taxonomy" id="294"/>
    <lineage>
        <taxon>Bacteria</taxon>
        <taxon>Pseudomonadati</taxon>
        <taxon>Pseudomonadota</taxon>
        <taxon>Gammaproteobacteria</taxon>
        <taxon>Pseudomonadales</taxon>
        <taxon>Pseudomonadaceae</taxon>
        <taxon>Pseudomonas</taxon>
    </lineage>
</organism>
<dbReference type="OrthoDB" id="6932018at2"/>
<gene>
    <name evidence="2" type="ORF">RL74_03840</name>
</gene>
<protein>
    <recommendedName>
        <fullName evidence="1">Immunity MXAN-0049 protein domain-containing protein</fullName>
    </recommendedName>
</protein>
<proteinExistence type="predicted"/>
<dbReference type="EMBL" id="JXNZ01000021">
    <property type="protein sequence ID" value="KIQ60730.1"/>
    <property type="molecule type" value="Genomic_DNA"/>
</dbReference>
<dbReference type="Proteomes" id="UP000032101">
    <property type="component" value="Unassembled WGS sequence"/>
</dbReference>